<sequence>MLRCKIVNAPIKSNHKLGNKNKEPMADWGIHKRIVGKLIYLSNTKLDIAYAISVTTLGKGITFQKNDDFKLGAYTNANWSSSMVDKRSTTRQAKTLDLAKSALLQYFARSAKTLATQKLKNLGRQLLKE</sequence>
<protein>
    <recommendedName>
        <fullName evidence="3">Reverse transcriptase Ty1/copia-type domain-containing protein</fullName>
    </recommendedName>
</protein>
<evidence type="ECO:0000313" key="2">
    <source>
        <dbReference type="Proteomes" id="UP000288805"/>
    </source>
</evidence>
<accession>A0A438FI46</accession>
<gene>
    <name evidence="1" type="ORF">CK203_103276</name>
</gene>
<evidence type="ECO:0000313" key="1">
    <source>
        <dbReference type="EMBL" id="RVW59632.1"/>
    </source>
</evidence>
<dbReference type="AlphaFoldDB" id="A0A438FI46"/>
<reference evidence="1 2" key="1">
    <citation type="journal article" date="2018" name="PLoS Genet.">
        <title>Population sequencing reveals clonal diversity and ancestral inbreeding in the grapevine cultivar Chardonnay.</title>
        <authorList>
            <person name="Roach M.J."/>
            <person name="Johnson D.L."/>
            <person name="Bohlmann J."/>
            <person name="van Vuuren H.J."/>
            <person name="Jones S.J."/>
            <person name="Pretorius I.S."/>
            <person name="Schmidt S.A."/>
            <person name="Borneman A.R."/>
        </authorList>
    </citation>
    <scope>NUCLEOTIDE SEQUENCE [LARGE SCALE GENOMIC DNA]</scope>
    <source>
        <strain evidence="2">cv. Chardonnay</strain>
        <tissue evidence="1">Leaf</tissue>
    </source>
</reference>
<proteinExistence type="predicted"/>
<organism evidence="1 2">
    <name type="scientific">Vitis vinifera</name>
    <name type="common">Grape</name>
    <dbReference type="NCBI Taxonomy" id="29760"/>
    <lineage>
        <taxon>Eukaryota</taxon>
        <taxon>Viridiplantae</taxon>
        <taxon>Streptophyta</taxon>
        <taxon>Embryophyta</taxon>
        <taxon>Tracheophyta</taxon>
        <taxon>Spermatophyta</taxon>
        <taxon>Magnoliopsida</taxon>
        <taxon>eudicotyledons</taxon>
        <taxon>Gunneridae</taxon>
        <taxon>Pentapetalae</taxon>
        <taxon>rosids</taxon>
        <taxon>Vitales</taxon>
        <taxon>Vitaceae</taxon>
        <taxon>Viteae</taxon>
        <taxon>Vitis</taxon>
    </lineage>
</organism>
<evidence type="ECO:0008006" key="3">
    <source>
        <dbReference type="Google" id="ProtNLM"/>
    </source>
</evidence>
<dbReference type="Proteomes" id="UP000288805">
    <property type="component" value="Unassembled WGS sequence"/>
</dbReference>
<name>A0A438FI46_VITVI</name>
<comment type="caution">
    <text evidence="1">The sequence shown here is derived from an EMBL/GenBank/DDBJ whole genome shotgun (WGS) entry which is preliminary data.</text>
</comment>
<dbReference type="EMBL" id="QGNW01000883">
    <property type="protein sequence ID" value="RVW59632.1"/>
    <property type="molecule type" value="Genomic_DNA"/>
</dbReference>